<keyword evidence="1" id="KW-0472">Membrane</keyword>
<keyword evidence="4" id="KW-1185">Reference proteome</keyword>
<evidence type="ECO:0000313" key="4">
    <source>
        <dbReference type="Proteomes" id="UP000094527"/>
    </source>
</evidence>
<protein>
    <submittedName>
        <fullName evidence="3">Lipopolysaccharide-induced tumor necrosis factor-alpha factor</fullName>
    </submittedName>
</protein>
<dbReference type="Pfam" id="PF10601">
    <property type="entry name" value="zf-LITAF-like"/>
    <property type="match status" value="1"/>
</dbReference>
<organism evidence="3 4">
    <name type="scientific">Orchesella cincta</name>
    <name type="common">Springtail</name>
    <name type="synonym">Podura cincta</name>
    <dbReference type="NCBI Taxonomy" id="48709"/>
    <lineage>
        <taxon>Eukaryota</taxon>
        <taxon>Metazoa</taxon>
        <taxon>Ecdysozoa</taxon>
        <taxon>Arthropoda</taxon>
        <taxon>Hexapoda</taxon>
        <taxon>Collembola</taxon>
        <taxon>Entomobryomorpha</taxon>
        <taxon>Entomobryoidea</taxon>
        <taxon>Orchesellidae</taxon>
        <taxon>Orchesellinae</taxon>
        <taxon>Orchesella</taxon>
    </lineage>
</organism>
<comment type="caution">
    <text evidence="3">The sequence shown here is derived from an EMBL/GenBank/DDBJ whole genome shotgun (WGS) entry which is preliminary data.</text>
</comment>
<name>A0A1D2MBV0_ORCCI</name>
<keyword evidence="1" id="KW-1133">Transmembrane helix</keyword>
<feature type="transmembrane region" description="Helical" evidence="1">
    <location>
        <begin position="44"/>
        <end position="69"/>
    </location>
</feature>
<evidence type="ECO:0000256" key="1">
    <source>
        <dbReference type="SAM" id="Phobius"/>
    </source>
</evidence>
<dbReference type="EMBL" id="LJIJ01001966">
    <property type="protein sequence ID" value="ODM90443.1"/>
    <property type="molecule type" value="Genomic_DNA"/>
</dbReference>
<dbReference type="InterPro" id="IPR006629">
    <property type="entry name" value="LITAF"/>
</dbReference>
<dbReference type="SMART" id="SM00714">
    <property type="entry name" value="LITAF"/>
    <property type="match status" value="1"/>
</dbReference>
<gene>
    <name evidence="3" type="ORF">Ocin01_16239</name>
</gene>
<dbReference type="Proteomes" id="UP000094527">
    <property type="component" value="Unassembled WGS sequence"/>
</dbReference>
<evidence type="ECO:0000313" key="3">
    <source>
        <dbReference type="EMBL" id="ODM90443.1"/>
    </source>
</evidence>
<reference evidence="3 4" key="1">
    <citation type="journal article" date="2016" name="Genome Biol. Evol.">
        <title>Gene Family Evolution Reflects Adaptation to Soil Environmental Stressors in the Genome of the Collembolan Orchesella cincta.</title>
        <authorList>
            <person name="Faddeeva-Vakhrusheva A."/>
            <person name="Derks M.F."/>
            <person name="Anvar S.Y."/>
            <person name="Agamennone V."/>
            <person name="Suring W."/>
            <person name="Smit S."/>
            <person name="van Straalen N.M."/>
            <person name="Roelofs D."/>
        </authorList>
    </citation>
    <scope>NUCLEOTIDE SEQUENCE [LARGE SCALE GENOMIC DNA]</scope>
    <source>
        <tissue evidence="3">Mixed pool</tissue>
    </source>
</reference>
<dbReference type="AlphaFoldDB" id="A0A1D2MBV0"/>
<feature type="domain" description="LITAF" evidence="2">
    <location>
        <begin position="22"/>
        <end position="93"/>
    </location>
</feature>
<accession>A0A1D2MBV0</accession>
<evidence type="ECO:0000259" key="2">
    <source>
        <dbReference type="SMART" id="SM00714"/>
    </source>
</evidence>
<keyword evidence="1" id="KW-0812">Transmembrane</keyword>
<sequence>MSESAPVSTTETHNLPHVGPSSVRMTCFGCSREILTNIEKSWSSTAYCCTIWSICCCGIFAICIIPACMDSESWWTTKHTCPHCKVHLGTHHP</sequence>
<proteinExistence type="predicted"/>